<dbReference type="Pfam" id="PF03860">
    <property type="entry name" value="Csp"/>
    <property type="match status" value="1"/>
</dbReference>
<dbReference type="PANTHER" id="PTHR37310">
    <property type="entry name" value="CYTOPLASMIC PROTEIN-RELATED"/>
    <property type="match status" value="1"/>
</dbReference>
<organism evidence="2 3">
    <name type="scientific">Methylosinus trichosporium (strain ATCC 35070 / NCIMB 11131 / UNIQEM 75 / OB3b)</name>
    <dbReference type="NCBI Taxonomy" id="595536"/>
    <lineage>
        <taxon>Bacteria</taxon>
        <taxon>Pseudomonadati</taxon>
        <taxon>Pseudomonadota</taxon>
        <taxon>Alphaproteobacteria</taxon>
        <taxon>Hyphomicrobiales</taxon>
        <taxon>Methylocystaceae</taxon>
        <taxon>Methylosinus</taxon>
    </lineage>
</organism>
<dbReference type="InterPro" id="IPR005560">
    <property type="entry name" value="Csp_YhjQ"/>
</dbReference>
<dbReference type="EMBL" id="CP023737">
    <property type="protein sequence ID" value="ATQ66622.1"/>
    <property type="molecule type" value="Genomic_DNA"/>
</dbReference>
<dbReference type="SMR" id="A0A2D2CUV9"/>
<name>A0A2D2CUV9_METT3</name>
<feature type="chain" id="PRO_5013749812" description="Four-helix bundle copper-binding protein" evidence="1">
    <location>
        <begin position="25"/>
        <end position="149"/>
    </location>
</feature>
<evidence type="ECO:0000313" key="2">
    <source>
        <dbReference type="EMBL" id="ATQ66622.1"/>
    </source>
</evidence>
<evidence type="ECO:0000256" key="1">
    <source>
        <dbReference type="SAM" id="SignalP"/>
    </source>
</evidence>
<gene>
    <name evidence="2" type="ORF">CQW49_00960</name>
</gene>
<sequence>MERRQFVAAIGAAAAAASASRAFAQTTQGLAPGAPVHHHPAKYHALMETSAKCVSTGNECLRHCFGMLSMNDTSMADCTKASYDLVAACAALETLSAVNSSATPALAKTVYDVCMACKKECDRFPQYSECKNCGDACKACADECQRVSS</sequence>
<accession>A0A2D2CUV9</accession>
<dbReference type="NCBIfam" id="TIGR04401">
    <property type="entry name" value="TAT_Cys_rich"/>
    <property type="match status" value="1"/>
</dbReference>
<keyword evidence="3" id="KW-1185">Reference proteome</keyword>
<dbReference type="AlphaFoldDB" id="A0A2D2CUV9"/>
<evidence type="ECO:0000313" key="3">
    <source>
        <dbReference type="Proteomes" id="UP000230709"/>
    </source>
</evidence>
<dbReference type="PANTHER" id="PTHR37310:SF1">
    <property type="entry name" value="CYTOPLASMIC PROTEIN"/>
    <property type="match status" value="1"/>
</dbReference>
<dbReference type="Proteomes" id="UP000230709">
    <property type="component" value="Chromosome"/>
</dbReference>
<evidence type="ECO:0008006" key="4">
    <source>
        <dbReference type="Google" id="ProtNLM"/>
    </source>
</evidence>
<dbReference type="Gene3D" id="1.20.1270.360">
    <property type="match status" value="1"/>
</dbReference>
<keyword evidence="1" id="KW-0732">Signal</keyword>
<dbReference type="KEGG" id="mtw:CQW49_00960"/>
<feature type="signal peptide" evidence="1">
    <location>
        <begin position="1"/>
        <end position="24"/>
    </location>
</feature>
<dbReference type="RefSeq" id="WP_003610915.1">
    <property type="nucleotide sequence ID" value="NZ_ADVE02000001.1"/>
</dbReference>
<protein>
    <recommendedName>
        <fullName evidence="4">Four-helix bundle copper-binding protein</fullName>
    </recommendedName>
</protein>
<dbReference type="InterPro" id="IPR030913">
    <property type="entry name" value="Csp1_Cys_rich"/>
</dbReference>
<reference evidence="3" key="1">
    <citation type="submission" date="2017-10" db="EMBL/GenBank/DDBJ databases">
        <title>Completed PacBio SMRT sequence of Methylosinus trichosporium OB3b reveals presence of a third large plasmid.</title>
        <authorList>
            <person name="Charles T.C."/>
            <person name="Lynch M.D.J."/>
            <person name="Heil J.R."/>
            <person name="Cheng J."/>
        </authorList>
    </citation>
    <scope>NUCLEOTIDE SEQUENCE [LARGE SCALE GENOMIC DNA]</scope>
    <source>
        <strain evidence="3">OB3b</strain>
    </source>
</reference>
<proteinExistence type="predicted"/>